<keyword evidence="2" id="KW-1185">Reference proteome</keyword>
<dbReference type="AlphaFoldDB" id="A0A1C3MWQ5"/>
<evidence type="ECO:0008006" key="3">
    <source>
        <dbReference type="Google" id="ProtNLM"/>
    </source>
</evidence>
<name>A0A1C3MWQ5_9ACTN</name>
<dbReference type="RefSeq" id="WP_091587588.1">
    <property type="nucleotide sequence ID" value="NZ_JBHRWG010000002.1"/>
</dbReference>
<reference evidence="2" key="1">
    <citation type="submission" date="2016-06" db="EMBL/GenBank/DDBJ databases">
        <authorList>
            <person name="Varghese N."/>
        </authorList>
    </citation>
    <scope>NUCLEOTIDE SEQUENCE [LARGE SCALE GENOMIC DNA]</scope>
    <source>
        <strain evidence="2">DSM 45344</strain>
    </source>
</reference>
<sequence>MGKLDRYFEDVARIRAEGVSTNGWVTVAREHDGDIEVDIRPGMLRRCDPDQVATEIRTALFAAVADHRRQYRQLRIDYFGSPLGVEPFTPFELEHGGMQEP</sequence>
<evidence type="ECO:0000313" key="1">
    <source>
        <dbReference type="EMBL" id="SBV24755.1"/>
    </source>
</evidence>
<accession>A0A1C3MWQ5</accession>
<dbReference type="InterPro" id="IPR036894">
    <property type="entry name" value="YbaB-like_sf"/>
</dbReference>
<gene>
    <name evidence="1" type="ORF">GA0070620_0194</name>
</gene>
<organism evidence="1 2">
    <name type="scientific">Micromonospora krabiensis</name>
    <dbReference type="NCBI Taxonomy" id="307121"/>
    <lineage>
        <taxon>Bacteria</taxon>
        <taxon>Bacillati</taxon>
        <taxon>Actinomycetota</taxon>
        <taxon>Actinomycetes</taxon>
        <taxon>Micromonosporales</taxon>
        <taxon>Micromonosporaceae</taxon>
        <taxon>Micromonospora</taxon>
    </lineage>
</organism>
<dbReference type="Proteomes" id="UP000199393">
    <property type="component" value="Chromosome I"/>
</dbReference>
<dbReference type="EMBL" id="LT598496">
    <property type="protein sequence ID" value="SBV24755.1"/>
    <property type="molecule type" value="Genomic_DNA"/>
</dbReference>
<protein>
    <recommendedName>
        <fullName evidence="3">YbaB/EbfC DNA-binding family protein</fullName>
    </recommendedName>
</protein>
<proteinExistence type="predicted"/>
<dbReference type="STRING" id="307121.GA0070620_0194"/>
<dbReference type="OrthoDB" id="3382580at2"/>
<evidence type="ECO:0000313" key="2">
    <source>
        <dbReference type="Proteomes" id="UP000199393"/>
    </source>
</evidence>
<dbReference type="SUPFAM" id="SSF82607">
    <property type="entry name" value="YbaB-like"/>
    <property type="match status" value="1"/>
</dbReference>